<reference evidence="3" key="1">
    <citation type="submission" date="2021-04" db="EMBL/GenBank/DDBJ databases">
        <title>Phylogenetic analysis of Acidobacteriaceae.</title>
        <authorList>
            <person name="Qiu L."/>
            <person name="Zhang Q."/>
        </authorList>
    </citation>
    <scope>NUCLEOTIDE SEQUENCE</scope>
    <source>
        <strain evidence="3">DSM 25168</strain>
    </source>
</reference>
<name>A0A9J7BJM1_9BACT</name>
<dbReference type="EMBL" id="CP093313">
    <property type="protein sequence ID" value="UWZ83100.1"/>
    <property type="molecule type" value="Genomic_DNA"/>
</dbReference>
<evidence type="ECO:0000256" key="1">
    <source>
        <dbReference type="SAM" id="SignalP"/>
    </source>
</evidence>
<organism evidence="3 4">
    <name type="scientific">Occallatibacter riparius</name>
    <dbReference type="NCBI Taxonomy" id="1002689"/>
    <lineage>
        <taxon>Bacteria</taxon>
        <taxon>Pseudomonadati</taxon>
        <taxon>Acidobacteriota</taxon>
        <taxon>Terriglobia</taxon>
        <taxon>Terriglobales</taxon>
        <taxon>Acidobacteriaceae</taxon>
        <taxon>Occallatibacter</taxon>
    </lineage>
</organism>
<evidence type="ECO:0000313" key="4">
    <source>
        <dbReference type="Proteomes" id="UP001059380"/>
    </source>
</evidence>
<proteinExistence type="predicted"/>
<dbReference type="KEGG" id="orp:MOP44_21325"/>
<dbReference type="AlphaFoldDB" id="A0A9J7BJM1"/>
<dbReference type="Gene3D" id="2.60.120.560">
    <property type="entry name" value="Exo-inulinase, domain 1"/>
    <property type="match status" value="1"/>
</dbReference>
<evidence type="ECO:0000259" key="2">
    <source>
        <dbReference type="Pfam" id="PF06439"/>
    </source>
</evidence>
<feature type="domain" description="3-keto-alpha-glucoside-1,2-lyase/3-keto-2-hydroxy-glucal hydratase" evidence="2">
    <location>
        <begin position="147"/>
        <end position="317"/>
    </location>
</feature>
<feature type="chain" id="PRO_5039948374" evidence="1">
    <location>
        <begin position="32"/>
        <end position="322"/>
    </location>
</feature>
<evidence type="ECO:0000313" key="3">
    <source>
        <dbReference type="EMBL" id="UWZ83100.1"/>
    </source>
</evidence>
<keyword evidence="4" id="KW-1185">Reference proteome</keyword>
<keyword evidence="1" id="KW-0732">Signal</keyword>
<gene>
    <name evidence="3" type="ORF">MOP44_21325</name>
</gene>
<dbReference type="GO" id="GO:0016787">
    <property type="term" value="F:hydrolase activity"/>
    <property type="evidence" value="ECO:0007669"/>
    <property type="project" value="InterPro"/>
</dbReference>
<protein>
    <submittedName>
        <fullName evidence="3">DUF1080 domain-containing protein</fullName>
    </submittedName>
</protein>
<feature type="signal peptide" evidence="1">
    <location>
        <begin position="1"/>
        <end position="31"/>
    </location>
</feature>
<accession>A0A9J7BJM1</accession>
<sequence length="322" mass="34729">MNKSKWLALVAAPLVMIATAVPCVFSAQALAQNSSSPFSGKWDFDVSGPRGISARWLGVTEKGSNLEVWYQPGGGHVHPVDDVHVTGSHMTLTVAPASKDHPAITWELEAKGGKLVGEEKSGSTTTAITGVRAPELKSAAPKKWTDPKPLFNGKDLQGWEPVGDAASSHWTVQDGVLVNTARGANLKTTSKFEDFKLHFEVSSPEDCNSGVYLRGRYEVQIETETPVKDPVERRIGSIYGRIAPQPEIPRATGKWESFDITLVGRTVTEVHDGVTVIDHKVIDGITGGALDADEGEPGPFYIQGDHTGNLKFRNITVSLPKK</sequence>
<dbReference type="Pfam" id="PF06439">
    <property type="entry name" value="3keto-disac_hyd"/>
    <property type="match status" value="1"/>
</dbReference>
<dbReference type="RefSeq" id="WP_260792433.1">
    <property type="nucleotide sequence ID" value="NZ_CP093313.1"/>
</dbReference>
<dbReference type="InterPro" id="IPR010496">
    <property type="entry name" value="AL/BT2_dom"/>
</dbReference>
<dbReference type="Proteomes" id="UP001059380">
    <property type="component" value="Chromosome"/>
</dbReference>